<organism evidence="2 3">
    <name type="scientific">Leucocoprinus birnbaumii</name>
    <dbReference type="NCBI Taxonomy" id="56174"/>
    <lineage>
        <taxon>Eukaryota</taxon>
        <taxon>Fungi</taxon>
        <taxon>Dikarya</taxon>
        <taxon>Basidiomycota</taxon>
        <taxon>Agaricomycotina</taxon>
        <taxon>Agaricomycetes</taxon>
        <taxon>Agaricomycetidae</taxon>
        <taxon>Agaricales</taxon>
        <taxon>Agaricineae</taxon>
        <taxon>Agaricaceae</taxon>
        <taxon>Leucocoprinus</taxon>
    </lineage>
</organism>
<dbReference type="AlphaFoldDB" id="A0AAD5VUI1"/>
<gene>
    <name evidence="2" type="ORF">NP233_g6451</name>
</gene>
<feature type="compositionally biased region" description="Basic and acidic residues" evidence="1">
    <location>
        <begin position="207"/>
        <end position="228"/>
    </location>
</feature>
<feature type="region of interest" description="Disordered" evidence="1">
    <location>
        <begin position="336"/>
        <end position="358"/>
    </location>
</feature>
<protein>
    <submittedName>
        <fullName evidence="2">Uncharacterized protein</fullName>
    </submittedName>
</protein>
<evidence type="ECO:0000313" key="3">
    <source>
        <dbReference type="Proteomes" id="UP001213000"/>
    </source>
</evidence>
<dbReference type="Proteomes" id="UP001213000">
    <property type="component" value="Unassembled WGS sequence"/>
</dbReference>
<reference evidence="2" key="1">
    <citation type="submission" date="2022-07" db="EMBL/GenBank/DDBJ databases">
        <title>Genome Sequence of Leucocoprinus birnbaumii.</title>
        <authorList>
            <person name="Buettner E."/>
        </authorList>
    </citation>
    <scope>NUCLEOTIDE SEQUENCE</scope>
    <source>
        <strain evidence="2">VT141</strain>
    </source>
</reference>
<name>A0AAD5VUI1_9AGAR</name>
<feature type="region of interest" description="Disordered" evidence="1">
    <location>
        <begin position="80"/>
        <end position="105"/>
    </location>
</feature>
<sequence>MLSKDSRTNAAKPPSHELHAVGAFINGSLDSARQIMWYDSGEHDEVVMCESLKDEFFHPVDEIHLDFTWIVDDINQVPWYSPPDDQTQPNQPVEEDTLSVADASNEDVDIQEVTEIVTSQSFDNDRDMRDITESQANDLEGQVVTDVSQSEPPILGETSPSSVLREEQPNAITGPEASQLWSSVAKEIEFYDMEQFLDFGEAVGDDEAAKEANKTQSPGREEINTPCDSRKIVDLVPEEIFVNFDGDEGQENGQRGCSEREEIEMAIHDDGENNVEHGRKHPVHEEVLVSREPSDEIEAVIRDEHQVVSSAQEEHEECQGRPKANLFRESFVDLEAADSEEEELSEDGDGEEDDEDFLADDQDLVEEVSEYAR</sequence>
<evidence type="ECO:0000313" key="2">
    <source>
        <dbReference type="EMBL" id="KAJ3567305.1"/>
    </source>
</evidence>
<dbReference type="EMBL" id="JANIEX010000422">
    <property type="protein sequence ID" value="KAJ3567305.1"/>
    <property type="molecule type" value="Genomic_DNA"/>
</dbReference>
<proteinExistence type="predicted"/>
<evidence type="ECO:0000256" key="1">
    <source>
        <dbReference type="SAM" id="MobiDB-lite"/>
    </source>
</evidence>
<accession>A0AAD5VUI1</accession>
<keyword evidence="3" id="KW-1185">Reference proteome</keyword>
<feature type="region of interest" description="Disordered" evidence="1">
    <location>
        <begin position="135"/>
        <end position="176"/>
    </location>
</feature>
<feature type="region of interest" description="Disordered" evidence="1">
    <location>
        <begin position="206"/>
        <end position="228"/>
    </location>
</feature>
<comment type="caution">
    <text evidence="2">The sequence shown here is derived from an EMBL/GenBank/DDBJ whole genome shotgun (WGS) entry which is preliminary data.</text>
</comment>